<keyword evidence="6" id="KW-1185">Reference proteome</keyword>
<dbReference type="Pfam" id="PF13193">
    <property type="entry name" value="AMP-binding_C"/>
    <property type="match status" value="2"/>
</dbReference>
<dbReference type="PANTHER" id="PTHR45527">
    <property type="entry name" value="NONRIBOSOMAL PEPTIDE SYNTHETASE"/>
    <property type="match status" value="1"/>
</dbReference>
<keyword evidence="3" id="KW-0597">Phosphoprotein</keyword>
<gene>
    <name evidence="5" type="ORF">GORBP_056_00010</name>
</gene>
<dbReference type="SUPFAM" id="SSF47336">
    <property type="entry name" value="ACP-like"/>
    <property type="match status" value="2"/>
</dbReference>
<dbReference type="PROSITE" id="PS50075">
    <property type="entry name" value="CARRIER"/>
    <property type="match status" value="2"/>
</dbReference>
<keyword evidence="2" id="KW-0596">Phosphopantetheine</keyword>
<dbReference type="Gene3D" id="1.10.1200.10">
    <property type="entry name" value="ACP-like"/>
    <property type="match status" value="2"/>
</dbReference>
<reference evidence="5 6" key="1">
    <citation type="submission" date="2012-08" db="EMBL/GenBank/DDBJ databases">
        <title>Whole genome shotgun sequence of Gordonia rubripertincta NBRC 101908.</title>
        <authorList>
            <person name="Takarada H."/>
            <person name="Hosoyama A."/>
            <person name="Tsuchikane K."/>
            <person name="Katsumata H."/>
            <person name="Baba S."/>
            <person name="Ohji S."/>
            <person name="Yamazaki S."/>
            <person name="Fujita N."/>
        </authorList>
    </citation>
    <scope>NUCLEOTIDE SEQUENCE [LARGE SCALE GENOMIC DNA]</scope>
    <source>
        <strain evidence="5 6">NBRC 101908</strain>
    </source>
</reference>
<dbReference type="CDD" id="cd05930">
    <property type="entry name" value="A_NRPS"/>
    <property type="match status" value="1"/>
</dbReference>
<dbReference type="Gene3D" id="3.40.50.12780">
    <property type="entry name" value="N-terminal domain of ligase-like"/>
    <property type="match status" value="1"/>
</dbReference>
<dbReference type="NCBIfam" id="TIGR01733">
    <property type="entry name" value="AA-adenyl-dom"/>
    <property type="match status" value="2"/>
</dbReference>
<dbReference type="Gene3D" id="2.30.38.10">
    <property type="entry name" value="Luciferase, Domain 3"/>
    <property type="match status" value="1"/>
</dbReference>
<dbReference type="CDD" id="cd17643">
    <property type="entry name" value="A_NRPS_Cytc1-like"/>
    <property type="match status" value="1"/>
</dbReference>
<dbReference type="SMART" id="SM00823">
    <property type="entry name" value="PKS_PP"/>
    <property type="match status" value="2"/>
</dbReference>
<evidence type="ECO:0000313" key="5">
    <source>
        <dbReference type="EMBL" id="GAB85280.1"/>
    </source>
</evidence>
<dbReference type="Gene3D" id="3.30.559.10">
    <property type="entry name" value="Chloramphenicol acetyltransferase-like domain"/>
    <property type="match status" value="3"/>
</dbReference>
<feature type="domain" description="Carrier" evidence="4">
    <location>
        <begin position="2046"/>
        <end position="2121"/>
    </location>
</feature>
<organism evidence="5 6">
    <name type="scientific">Gordonia rubripertincta NBRC 101908</name>
    <dbReference type="NCBI Taxonomy" id="1077975"/>
    <lineage>
        <taxon>Bacteria</taxon>
        <taxon>Bacillati</taxon>
        <taxon>Actinomycetota</taxon>
        <taxon>Actinomycetes</taxon>
        <taxon>Mycobacteriales</taxon>
        <taxon>Gordoniaceae</taxon>
        <taxon>Gordonia</taxon>
    </lineage>
</organism>
<dbReference type="NCBIfam" id="NF003417">
    <property type="entry name" value="PRK04813.1"/>
    <property type="match status" value="2"/>
</dbReference>
<dbReference type="SUPFAM" id="SSF52777">
    <property type="entry name" value="CoA-dependent acyltransferases"/>
    <property type="match status" value="6"/>
</dbReference>
<comment type="caution">
    <text evidence="5">The sequence shown here is derived from an EMBL/GenBank/DDBJ whole genome shotgun (WGS) entry which is preliminary data.</text>
</comment>
<dbReference type="InterPro" id="IPR000873">
    <property type="entry name" value="AMP-dep_synth/lig_dom"/>
</dbReference>
<dbReference type="Pfam" id="PF00668">
    <property type="entry name" value="Condensation"/>
    <property type="match status" value="3"/>
</dbReference>
<evidence type="ECO:0000256" key="2">
    <source>
        <dbReference type="ARBA" id="ARBA00022450"/>
    </source>
</evidence>
<dbReference type="InterPro" id="IPR001242">
    <property type="entry name" value="Condensation_dom"/>
</dbReference>
<dbReference type="PANTHER" id="PTHR45527:SF1">
    <property type="entry name" value="FATTY ACID SYNTHASE"/>
    <property type="match status" value="1"/>
</dbReference>
<dbReference type="InterPro" id="IPR009081">
    <property type="entry name" value="PP-bd_ACP"/>
</dbReference>
<dbReference type="InterPro" id="IPR023213">
    <property type="entry name" value="CAT-like_dom_sf"/>
</dbReference>
<dbReference type="InterPro" id="IPR036736">
    <property type="entry name" value="ACP-like_sf"/>
</dbReference>
<sequence>RPALPPVVPVESRPERIPLSFAQQRMWFINQMEPELATYNIPAVFTLSGEIDVDLLRTATADVVARHEILRTTFPAVDGLPYQQIDAPAAIAERLDWRVVASADELAADMRCGFDVAHEWPLRARVLHTGDGQATLALVAHHIAFDGQSFEPLATDLFAAYEARSRGAAPNFAPLEIQYADYALWQRDVLGAPEDSDSVLGGQLAYWRDRLAGLPDVLELPADRSRPLVASHRGDVLTFDIPADIGRRVDAIATRHGATRFMVLHAAFAVLLARLTGTHDIAVGTPIGGRGQSELDAMVGMFVNTLVLRTEIDSASGFDAVLDRVRADDLDAFAHADVPFESVVDAVNPVRSEAFSPLVQVILSVDPIGADITGTATVDGLTVTPMAITEAPAQVDLNLTVSTGSADEDWSGILTYATDLFDQGTVEEMSRWFLRLLDGMLASEQAAVGDIRLLAAEQDQALLAGSVGPTASDAEETIADLVGARVADSAQSIALVTGERTLTYRDFGLRIAAVARTLIAEGVGPNTAVGVIMRRSAGTVIAVHAIMAAGGQYVPIDPDTPADRARYMVETAGIGPVLVEKAHRPVEVLDVLDGRSPIIELDADAPLPADATPLSTSERLATLRPDDAAYTLFTSGSTGRPKGVTISHRAVANFVAWFDSLIPAGPQRLLFKTPHTFDASVLELFWPLTAGQTMVIADAEGHRDPDYLADVMAETGVTIAQFVPSLLSVFLDVVDRPDLLTGLQVLFSGGEALPPAVLRRFAERVPHARVVNLFGPTEAAVYTMSSALDEPVDVVPIGRPMPNTAAYVLDDRLHPVPDGVAGELYLGGVQSARGYAARPDLTAERFVADPFGAPGARLYRTGDLVRRRRTGELDYLGRTDFQVKLRGQRLELGEVESAIADAPGVVHAAARVVAGPAGDQLVGYVAPATVDLDAVRASLADALAEYMRPTAWVLLDEMPLNSAGKVDRRSLPEPELGDAEYVAPASEAEEVIAGVFAGLLGVEQVSVTQSFFDLGGNSLSAMRLTSRVSDALGVQVGIRDVFDAPSVRELAAAVAHRAAALPPVVRVEPRPVRVPLSFAQQRMWFINQLDSSSGMYNVPLVLRVSGALDVVALRAAVVDVVARHETLRTTFPSADGEPFQFVHDVEEIAGRLDWRQVESVAEVESAVAGGFSLDRDWPVRVRLWAAAPGEHVVAVVMHHIASDGESLSPLVSDLVSAYLARSSSGSPTFAPLDVQYADFALWQREVLGSPDDPSSVVGRQLGFWTEQLAGLPDVLELPTDRPRPQVASGRGVRTAFEVPGAVTERVRRVADAHGVTPFMVLHAALAVTLSRLSGTDDIAIGTPIAGRGQQGLDPLVGMFVNTLVLRTDVGAGRSFVELLDHVHTVDVDAFANADVPFEAVVDAVDPVRSGAFAPLAQVMLVATPVDADVSRPVQFGDLEFAPVVTDEVPAQRDLTVYVEFGANGGWSASVVAATDLFDVSSVRRMADRFVRVLDVLSADPSMAVGDVDLLSVDERAALAQLPVPVTQTANSGRTLVELFADSVAAHRDLVAVSASGRSLSYAELDARSDAVAAGLIVRGVSAGDLVGIATARSVDLMASILGVLKAGAGYLPLDLGNPVERLSFIVADAEVSVVIGDASSADHALWAGLPGSAQVVDIEDLVADQVSDGWVPVRVPADARAYVIYTSGSTGRPKGVEITHRDVVTLMDTAAADFEFSASDVWTMFHSYAFDFSVWEMWGPLLTGARLLIVDRELARDPRAFLDVLATERVTVLSQTPSAFYQLIDARRDDDRDLALRYVVFGGEALSFDQVRRWFDENPSDSAQLVNMYGITETTVHVSFRALDRDLVSGTDASLIGRPLASLGIHILDDRLYPVPDGVPGEMYVTGGQLAAGYLKRPGLSATRFVANPFAAGGSRMYRTGDRARRVGADIEYLGRGDAQVQLRGFRIEFGEIEAALLAAMPTASAAAARVITDAVRGDQLVGYLVLGADADVDAAQVRSAMAEHVPGYMVPDAVVAVERLPLNHNGKLDRNALQAPEFAETEYVAPASPAEESVAAVYAELLGLEQVSVTESFFDLGGNSLLAARLAARVSAALGAEVSVRDVFDASSVRSLVMATSDAAPALPPIVRVAPRPGRVPLSFAQQRMWFINQLEPSSGMYNIPALLRVSGALDVDALHAALGDVLARHEVLRTTFPSADGEPYQLVHAVDEIAERLDWRQVGSISDIEAAVSGGFALERGWPLRARVWECEPGEHVVAVVMHHIASDGESLTPLVTDLVTAYVARSSGEPPAFAPLDVQYADFALWQRDVLGSPDDAESVVGRQLAYWSEKLAGLPDVLELPADRPRPAVASGRGVRTAFDIPSTVTERVQQVADAHGVTPFMVLHAALAVTLSRLSGTNDIAIGTPIAGRGREALDPLIGMFVNTLVLRTDVDTASSFTQLLDRVHTVDVDAFANADVPFEAVVDAVNPVRSEAFAPLAQVMLVAAPRTAGVPRAIELGDLEFAPVVTDEVPAQRDLTVNIEIGGTGAWTGSIVAAADLFDVETVDVFASRLVSVLDGLTAAPGSVVGDVALLSAAEDESVRALESGSSVVDSAAFAGVGSLADGLSRAVAADPGRDALV</sequence>
<dbReference type="PROSITE" id="PS00012">
    <property type="entry name" value="PHOSPHOPANTETHEINE"/>
    <property type="match status" value="2"/>
</dbReference>
<dbReference type="InterPro" id="IPR045851">
    <property type="entry name" value="AMP-bd_C_sf"/>
</dbReference>
<evidence type="ECO:0000256" key="1">
    <source>
        <dbReference type="ARBA" id="ARBA00001957"/>
    </source>
</evidence>
<feature type="non-terminal residue" evidence="5">
    <location>
        <position position="2620"/>
    </location>
</feature>
<name>A0ABQ0HST6_GORRU</name>
<dbReference type="SUPFAM" id="SSF56801">
    <property type="entry name" value="Acetyl-CoA synthetase-like"/>
    <property type="match status" value="2"/>
</dbReference>
<dbReference type="InterPro" id="IPR020806">
    <property type="entry name" value="PKS_PP-bd"/>
</dbReference>
<dbReference type="Gene3D" id="3.40.50.980">
    <property type="match status" value="2"/>
</dbReference>
<evidence type="ECO:0000256" key="3">
    <source>
        <dbReference type="ARBA" id="ARBA00022553"/>
    </source>
</evidence>
<dbReference type="InterPro" id="IPR020845">
    <property type="entry name" value="AMP-binding_CS"/>
</dbReference>
<dbReference type="InterPro" id="IPR025110">
    <property type="entry name" value="AMP-bd_C"/>
</dbReference>
<dbReference type="Pfam" id="PF00550">
    <property type="entry name" value="PP-binding"/>
    <property type="match status" value="2"/>
</dbReference>
<dbReference type="CDD" id="cd19540">
    <property type="entry name" value="LCL_NRPS-like"/>
    <property type="match status" value="3"/>
</dbReference>
<dbReference type="InterPro" id="IPR006162">
    <property type="entry name" value="Ppantetheine_attach_site"/>
</dbReference>
<dbReference type="Pfam" id="PF00501">
    <property type="entry name" value="AMP-binding"/>
    <property type="match status" value="2"/>
</dbReference>
<evidence type="ECO:0000313" key="6">
    <source>
        <dbReference type="Proteomes" id="UP000010744"/>
    </source>
</evidence>
<dbReference type="Gene3D" id="3.30.300.30">
    <property type="match status" value="2"/>
</dbReference>
<dbReference type="InterPro" id="IPR042099">
    <property type="entry name" value="ANL_N_sf"/>
</dbReference>
<dbReference type="InterPro" id="IPR010071">
    <property type="entry name" value="AA_adenyl_dom"/>
</dbReference>
<comment type="cofactor">
    <cofactor evidence="1">
        <name>pantetheine 4'-phosphate</name>
        <dbReference type="ChEBI" id="CHEBI:47942"/>
    </cofactor>
</comment>
<dbReference type="Proteomes" id="UP000010744">
    <property type="component" value="Unassembled WGS sequence"/>
</dbReference>
<dbReference type="Gene3D" id="3.30.559.30">
    <property type="entry name" value="Nonribosomal peptide synthetase, condensation domain"/>
    <property type="match status" value="3"/>
</dbReference>
<dbReference type="RefSeq" id="WP_005197662.1">
    <property type="nucleotide sequence ID" value="NZ_BAHB01000056.1"/>
</dbReference>
<protein>
    <submittedName>
        <fullName evidence="5">Non-ribosomal peptide synthetase</fullName>
    </submittedName>
</protein>
<accession>A0ABQ0HST6</accession>
<dbReference type="EMBL" id="BAHB01000056">
    <property type="protein sequence ID" value="GAB85280.1"/>
    <property type="molecule type" value="Genomic_DNA"/>
</dbReference>
<proteinExistence type="predicted"/>
<feature type="non-terminal residue" evidence="5">
    <location>
        <position position="1"/>
    </location>
</feature>
<evidence type="ECO:0000259" key="4">
    <source>
        <dbReference type="PROSITE" id="PS50075"/>
    </source>
</evidence>
<dbReference type="PROSITE" id="PS00455">
    <property type="entry name" value="AMP_BINDING"/>
    <property type="match status" value="1"/>
</dbReference>
<feature type="domain" description="Carrier" evidence="4">
    <location>
        <begin position="983"/>
        <end position="1058"/>
    </location>
</feature>